<dbReference type="OrthoDB" id="305768at2759"/>
<dbReference type="CDD" id="cd00593">
    <property type="entry name" value="RIBOc"/>
    <property type="match status" value="1"/>
</dbReference>
<keyword evidence="3" id="KW-1185">Reference proteome</keyword>
<dbReference type="AlphaFoldDB" id="A0A8S1UZC6"/>
<dbReference type="GO" id="GO:0006396">
    <property type="term" value="P:RNA processing"/>
    <property type="evidence" value="ECO:0007669"/>
    <property type="project" value="InterPro"/>
</dbReference>
<dbReference type="EMBL" id="CAJJDP010000053">
    <property type="protein sequence ID" value="CAD8169222.1"/>
    <property type="molecule type" value="Genomic_DNA"/>
</dbReference>
<sequence>MLLQLLQFKNKNLLIRALTNKIHELEYNQKSNQTYVYGNNEDLTVAGQQFLEFYFYDYMLLQGYPNQLSYFKKPNDIIQLRQRLINDQNLAEIGYQLNLQNFLKVGNQIQLKTNQKVLADTIKALIIAQYYDKYQDLESLRDLLYPVMEFLINKVQQEQILQTQYNPKSSFIEYLTTIKEEIEVLPKMIVEWKKNQKNNNQSVFLIQLELDIQSKIQAEIYQLKIEKQGISKKITEQQVYLEALQDLKRWLSTHHQNQSQQVELQLEQQINLSTTLDSKQFNNINTTVYEFADQLDNEENQTEFYDQLSQMLIQMAGKNEL</sequence>
<evidence type="ECO:0000259" key="1">
    <source>
        <dbReference type="PROSITE" id="PS50142"/>
    </source>
</evidence>
<name>A0A8S1UZC6_PAROT</name>
<gene>
    <name evidence="2" type="ORF">POCTA_138.1.T0530099</name>
</gene>
<evidence type="ECO:0000313" key="3">
    <source>
        <dbReference type="Proteomes" id="UP000683925"/>
    </source>
</evidence>
<comment type="caution">
    <text evidence="2">The sequence shown here is derived from an EMBL/GenBank/DDBJ whole genome shotgun (WGS) entry which is preliminary data.</text>
</comment>
<dbReference type="Proteomes" id="UP000683925">
    <property type="component" value="Unassembled WGS sequence"/>
</dbReference>
<feature type="domain" description="RNase III" evidence="1">
    <location>
        <begin position="76"/>
        <end position="134"/>
    </location>
</feature>
<dbReference type="InterPro" id="IPR000999">
    <property type="entry name" value="RNase_III_dom"/>
</dbReference>
<dbReference type="Pfam" id="PF14622">
    <property type="entry name" value="Ribonucleas_3_3"/>
    <property type="match status" value="1"/>
</dbReference>
<accession>A0A8S1UZC6</accession>
<dbReference type="SMART" id="SM00535">
    <property type="entry name" value="RIBOc"/>
    <property type="match status" value="1"/>
</dbReference>
<dbReference type="GO" id="GO:0004525">
    <property type="term" value="F:ribonuclease III activity"/>
    <property type="evidence" value="ECO:0007669"/>
    <property type="project" value="InterPro"/>
</dbReference>
<dbReference type="OMA" id="HELEYNQ"/>
<dbReference type="PROSITE" id="PS50142">
    <property type="entry name" value="RNASE_3_2"/>
    <property type="match status" value="1"/>
</dbReference>
<evidence type="ECO:0000313" key="2">
    <source>
        <dbReference type="EMBL" id="CAD8169222.1"/>
    </source>
</evidence>
<reference evidence="2" key="1">
    <citation type="submission" date="2021-01" db="EMBL/GenBank/DDBJ databases">
        <authorList>
            <consortium name="Genoscope - CEA"/>
            <person name="William W."/>
        </authorList>
    </citation>
    <scope>NUCLEOTIDE SEQUENCE</scope>
</reference>
<protein>
    <recommendedName>
        <fullName evidence="1">RNase III domain-containing protein</fullName>
    </recommendedName>
</protein>
<organism evidence="2 3">
    <name type="scientific">Paramecium octaurelia</name>
    <dbReference type="NCBI Taxonomy" id="43137"/>
    <lineage>
        <taxon>Eukaryota</taxon>
        <taxon>Sar</taxon>
        <taxon>Alveolata</taxon>
        <taxon>Ciliophora</taxon>
        <taxon>Intramacronucleata</taxon>
        <taxon>Oligohymenophorea</taxon>
        <taxon>Peniculida</taxon>
        <taxon>Parameciidae</taxon>
        <taxon>Paramecium</taxon>
    </lineage>
</organism>
<proteinExistence type="predicted"/>